<comment type="subcellular location">
    <subcellularLocation>
        <location evidence="1">Membrane</location>
    </subcellularLocation>
</comment>
<dbReference type="InterPro" id="IPR026910">
    <property type="entry name" value="Shisa"/>
</dbReference>
<keyword evidence="6" id="KW-0732">Signal</keyword>
<evidence type="ECO:0000256" key="5">
    <source>
        <dbReference type="SAM" id="Phobius"/>
    </source>
</evidence>
<evidence type="ECO:0000313" key="7">
    <source>
        <dbReference type="EMBL" id="KAL3851969.1"/>
    </source>
</evidence>
<evidence type="ECO:0000313" key="8">
    <source>
        <dbReference type="Proteomes" id="UP001634394"/>
    </source>
</evidence>
<evidence type="ECO:0000256" key="6">
    <source>
        <dbReference type="SAM" id="SignalP"/>
    </source>
</evidence>
<evidence type="ECO:0000256" key="4">
    <source>
        <dbReference type="ARBA" id="ARBA00023136"/>
    </source>
</evidence>
<keyword evidence="8" id="KW-1185">Reference proteome</keyword>
<evidence type="ECO:0008006" key="9">
    <source>
        <dbReference type="Google" id="ProtNLM"/>
    </source>
</evidence>
<dbReference type="InterPro" id="IPR022640">
    <property type="entry name" value="CYYR1"/>
</dbReference>
<dbReference type="EMBL" id="JBJQND010000015">
    <property type="protein sequence ID" value="KAL3851969.1"/>
    <property type="molecule type" value="Genomic_DNA"/>
</dbReference>
<feature type="signal peptide" evidence="6">
    <location>
        <begin position="1"/>
        <end position="21"/>
    </location>
</feature>
<evidence type="ECO:0000256" key="2">
    <source>
        <dbReference type="ARBA" id="ARBA00022692"/>
    </source>
</evidence>
<dbReference type="PANTHER" id="PTHR31395:SF23">
    <property type="entry name" value="GEO05642P1"/>
    <property type="match status" value="1"/>
</dbReference>
<organism evidence="7 8">
    <name type="scientific">Sinanodonta woodiana</name>
    <name type="common">Chinese pond mussel</name>
    <name type="synonym">Anodonta woodiana</name>
    <dbReference type="NCBI Taxonomy" id="1069815"/>
    <lineage>
        <taxon>Eukaryota</taxon>
        <taxon>Metazoa</taxon>
        <taxon>Spiralia</taxon>
        <taxon>Lophotrochozoa</taxon>
        <taxon>Mollusca</taxon>
        <taxon>Bivalvia</taxon>
        <taxon>Autobranchia</taxon>
        <taxon>Heteroconchia</taxon>
        <taxon>Palaeoheterodonta</taxon>
        <taxon>Unionida</taxon>
        <taxon>Unionoidea</taxon>
        <taxon>Unionidae</taxon>
        <taxon>Unioninae</taxon>
        <taxon>Sinanodonta</taxon>
    </lineage>
</organism>
<keyword evidence="4 5" id="KW-0472">Membrane</keyword>
<evidence type="ECO:0000256" key="1">
    <source>
        <dbReference type="ARBA" id="ARBA00004370"/>
    </source>
</evidence>
<keyword evidence="2 5" id="KW-0812">Transmembrane</keyword>
<accession>A0ABD3UR38</accession>
<feature type="chain" id="PRO_5044892766" description="Cysteine and tyrosine-rich protein 1" evidence="6">
    <location>
        <begin position="22"/>
        <end position="159"/>
    </location>
</feature>
<dbReference type="Proteomes" id="UP001634394">
    <property type="component" value="Unassembled WGS sequence"/>
</dbReference>
<dbReference type="PANTHER" id="PTHR31395">
    <property type="entry name" value="SHISA"/>
    <property type="match status" value="1"/>
</dbReference>
<proteinExistence type="predicted"/>
<protein>
    <recommendedName>
        <fullName evidence="9">Cysteine and tyrosine-rich protein 1</fullName>
    </recommendedName>
</protein>
<keyword evidence="3 5" id="KW-1133">Transmembrane helix</keyword>
<reference evidence="7 8" key="1">
    <citation type="submission" date="2024-11" db="EMBL/GenBank/DDBJ databases">
        <title>Chromosome-level genome assembly of the freshwater bivalve Anodonta woodiana.</title>
        <authorList>
            <person name="Chen X."/>
        </authorList>
    </citation>
    <scope>NUCLEOTIDE SEQUENCE [LARGE SCALE GENOMIC DNA]</scope>
    <source>
        <strain evidence="7">MN2024</strain>
        <tissue evidence="7">Gills</tissue>
    </source>
</reference>
<gene>
    <name evidence="7" type="ORF">ACJMK2_015659</name>
</gene>
<feature type="transmembrane region" description="Helical" evidence="5">
    <location>
        <begin position="62"/>
        <end position="87"/>
    </location>
</feature>
<evidence type="ECO:0000256" key="3">
    <source>
        <dbReference type="ARBA" id="ARBA00022989"/>
    </source>
</evidence>
<dbReference type="CDD" id="cd12087">
    <property type="entry name" value="TM_EGFR-like"/>
    <property type="match status" value="1"/>
</dbReference>
<sequence length="159" mass="16878">MVQIEAYVLTFLTVLVGHVKAQYCNEEYRAHELYCPYGCCGLAGAQYCCDYSVTYTTFSGGAIAGIVLGSLFVIGLLIGAIVLCCCLRRRRATNGQILYSQANPGLTMTTGTTTLNGTPMPTTQMAPGMYAPPYAPPMAGDYTPNNAAIKNTNGSPPPV</sequence>
<name>A0ABD3UR38_SINWO</name>
<dbReference type="Pfam" id="PF10873">
    <property type="entry name" value="CYYR1"/>
    <property type="match status" value="1"/>
</dbReference>
<dbReference type="AlphaFoldDB" id="A0ABD3UR38"/>
<dbReference type="GO" id="GO:0016020">
    <property type="term" value="C:membrane"/>
    <property type="evidence" value="ECO:0007669"/>
    <property type="project" value="UniProtKB-SubCell"/>
</dbReference>
<comment type="caution">
    <text evidence="7">The sequence shown here is derived from an EMBL/GenBank/DDBJ whole genome shotgun (WGS) entry which is preliminary data.</text>
</comment>